<name>A0AAN5C356_9BILA</name>
<accession>A0AAN5C356</accession>
<feature type="transmembrane region" description="Helical" evidence="1">
    <location>
        <begin position="142"/>
        <end position="162"/>
    </location>
</feature>
<protein>
    <recommendedName>
        <fullName evidence="4">G protein-coupled receptor</fullName>
    </recommendedName>
</protein>
<evidence type="ECO:0000313" key="2">
    <source>
        <dbReference type="EMBL" id="GMR35358.1"/>
    </source>
</evidence>
<comment type="caution">
    <text evidence="2">The sequence shown here is derived from an EMBL/GenBank/DDBJ whole genome shotgun (WGS) entry which is preliminary data.</text>
</comment>
<evidence type="ECO:0008006" key="4">
    <source>
        <dbReference type="Google" id="ProtNLM"/>
    </source>
</evidence>
<organism evidence="2 3">
    <name type="scientific">Pristionchus mayeri</name>
    <dbReference type="NCBI Taxonomy" id="1317129"/>
    <lineage>
        <taxon>Eukaryota</taxon>
        <taxon>Metazoa</taxon>
        <taxon>Ecdysozoa</taxon>
        <taxon>Nematoda</taxon>
        <taxon>Chromadorea</taxon>
        <taxon>Rhabditida</taxon>
        <taxon>Rhabditina</taxon>
        <taxon>Diplogasteromorpha</taxon>
        <taxon>Diplogasteroidea</taxon>
        <taxon>Neodiplogasteridae</taxon>
        <taxon>Pristionchus</taxon>
    </lineage>
</organism>
<feature type="transmembrane region" description="Helical" evidence="1">
    <location>
        <begin position="251"/>
        <end position="272"/>
    </location>
</feature>
<keyword evidence="3" id="KW-1185">Reference proteome</keyword>
<feature type="transmembrane region" description="Helical" evidence="1">
    <location>
        <begin position="82"/>
        <end position="102"/>
    </location>
</feature>
<gene>
    <name evidence="2" type="ORF">PMAYCL1PPCAC_05553</name>
</gene>
<keyword evidence="1" id="KW-1133">Transmembrane helix</keyword>
<feature type="transmembrane region" description="Helical" evidence="1">
    <location>
        <begin position="51"/>
        <end position="76"/>
    </location>
</feature>
<reference evidence="3" key="1">
    <citation type="submission" date="2022-10" db="EMBL/GenBank/DDBJ databases">
        <title>Genome assembly of Pristionchus species.</title>
        <authorList>
            <person name="Yoshida K."/>
            <person name="Sommer R.J."/>
        </authorList>
    </citation>
    <scope>NUCLEOTIDE SEQUENCE [LARGE SCALE GENOMIC DNA]</scope>
    <source>
        <strain evidence="3">RS5460</strain>
    </source>
</reference>
<feature type="non-terminal residue" evidence="2">
    <location>
        <position position="1"/>
    </location>
</feature>
<dbReference type="EMBL" id="BTRK01000002">
    <property type="protein sequence ID" value="GMR35358.1"/>
    <property type="molecule type" value="Genomic_DNA"/>
</dbReference>
<feature type="transmembrane region" description="Helical" evidence="1">
    <location>
        <begin position="284"/>
        <end position="303"/>
    </location>
</feature>
<keyword evidence="1" id="KW-0812">Transmembrane</keyword>
<dbReference type="Proteomes" id="UP001328107">
    <property type="component" value="Unassembled WGS sequence"/>
</dbReference>
<dbReference type="AlphaFoldDB" id="A0AAN5C356"/>
<keyword evidence="1" id="KW-0472">Membrane</keyword>
<evidence type="ECO:0000313" key="3">
    <source>
        <dbReference type="Proteomes" id="UP001328107"/>
    </source>
</evidence>
<feature type="transmembrane region" description="Helical" evidence="1">
    <location>
        <begin position="182"/>
        <end position="198"/>
    </location>
</feature>
<dbReference type="PANTHER" id="PTHR34492">
    <property type="entry name" value="GUSTATORY RECEPTOR FAMILY"/>
    <property type="match status" value="1"/>
</dbReference>
<proteinExistence type="predicted"/>
<feature type="non-terminal residue" evidence="2">
    <location>
        <position position="396"/>
    </location>
</feature>
<evidence type="ECO:0000256" key="1">
    <source>
        <dbReference type="SAM" id="Phobius"/>
    </source>
</evidence>
<dbReference type="PANTHER" id="PTHR34492:SF2">
    <property type="entry name" value="G PROTEIN-COUPLED RECEPTOR"/>
    <property type="match status" value="1"/>
</dbReference>
<sequence>VMLQCEEGTEIVADKSPIEELFEPVTEAMSFYLYNIDRGPKHSTMNRLSKAVQIFMISSTFYYLSYFIYTVCFVPMNELTTIMFYMIACVLVMAVSGSIIMYQWQSTGAVKRFFRMLHSVNEGKGVMENKEDIMKLNRSMKWFRTFMLVYNIFFIIYFSSGIRPYGIDYDRFADILYFKRLMVIYNITSGYIILGWTMEMHTYCYLIRVAVAETEYFIQEAIEVKCASESEAILFFTDSIRRNSRLSISRFAFFQIGMAIPSTLFVAFATIMRINAPLLEFVPSLILVILTLALFRIITIYPARLHDQVKKTRALFCANIRQWIPYGQSVHTAALVLSSHLEQNDLGVTIWGFALLSKPLILTSLSAMTTALAIFLQFSDCKKQFEANLQLSNRTL</sequence>